<dbReference type="KEGG" id="fes:HER31_02290"/>
<name>A0A6H1UB14_9GAMM</name>
<gene>
    <name evidence="1" type="ORF">HER31_02290</name>
</gene>
<dbReference type="PANTHER" id="PTHR38605">
    <property type="entry name" value="ATPASE-RELATED"/>
    <property type="match status" value="1"/>
</dbReference>
<keyword evidence="2" id="KW-1185">Reference proteome</keyword>
<dbReference type="PIRSF" id="PIRSF019381">
    <property type="entry name" value="YcjX"/>
    <property type="match status" value="1"/>
</dbReference>
<dbReference type="EMBL" id="CP051180">
    <property type="protein sequence ID" value="QIZ75829.1"/>
    <property type="molecule type" value="Genomic_DNA"/>
</dbReference>
<dbReference type="PANTHER" id="PTHR38605:SF1">
    <property type="entry name" value="ATPASE"/>
    <property type="match status" value="1"/>
</dbReference>
<evidence type="ECO:0000313" key="1">
    <source>
        <dbReference type="EMBL" id="QIZ75829.1"/>
    </source>
</evidence>
<accession>A0A6H1UB14</accession>
<dbReference type="Pfam" id="PF04317">
    <property type="entry name" value="DUF463"/>
    <property type="match status" value="1"/>
</dbReference>
<dbReference type="InterPro" id="IPR007413">
    <property type="entry name" value="YcjX-like"/>
</dbReference>
<reference evidence="1 2" key="1">
    <citation type="submission" date="2020-04" db="EMBL/GenBank/DDBJ databases">
        <title>Ferrimonas sp. S7 isolated from sea water.</title>
        <authorList>
            <person name="Bae S.S."/>
            <person name="Baek K."/>
        </authorList>
    </citation>
    <scope>NUCLEOTIDE SEQUENCE [LARGE SCALE GENOMIC DNA]</scope>
    <source>
        <strain evidence="1 2">S7</strain>
    </source>
</reference>
<sequence length="462" mass="52319">MVSLTPHLKRFGKQLEQIAYRGLDQHLRIGITGLSRAGKTALITSIVHQLTHANRQQLPMWQALAQGRVLGVQRVPQPDLTMLPFDYDGAMTALTSNPPQWPESTRGLAEIRLAIRFAPQGGIKRQLADHLTLYLDLVDYPGEWLLDLPLLELDYGSWCQQQWQWLEQQPWLEVSQRWLQLSQQQSGADETQVAEVAQHYSKLLQQLRLEQGATFLQPGRALLPGDLEGTPILAFYPQQPQQVDQNSALTQMLTQRFEAYKEQVVKPFYRNHFSKFDRQLVLIDSLAALNHGRAQVEQMSQSLQGVLQSFHYGPGSLLRRMLSPRIDKLLFVAGKADHISIDQHTNLLALTDSLMGASGKRIRFSGAQSESMVLSAIRASEPGQVDDGSGPVAVIRGFDQQQNRVMRFPGEVPRQLPPEHFWRQQGFDFTPLAPPRELTVDGPMPHMRMDHLIDWMLGDKLS</sequence>
<protein>
    <submittedName>
        <fullName evidence="1">YcjX family protein</fullName>
    </submittedName>
</protein>
<proteinExistence type="predicted"/>
<dbReference type="RefSeq" id="WP_168659090.1">
    <property type="nucleotide sequence ID" value="NZ_CP051180.1"/>
</dbReference>
<dbReference type="Proteomes" id="UP000501602">
    <property type="component" value="Chromosome"/>
</dbReference>
<organism evidence="1 2">
    <name type="scientific">Ferrimonas lipolytica</name>
    <dbReference type="NCBI Taxonomy" id="2724191"/>
    <lineage>
        <taxon>Bacteria</taxon>
        <taxon>Pseudomonadati</taxon>
        <taxon>Pseudomonadota</taxon>
        <taxon>Gammaproteobacteria</taxon>
        <taxon>Alteromonadales</taxon>
        <taxon>Ferrimonadaceae</taxon>
        <taxon>Ferrimonas</taxon>
    </lineage>
</organism>
<dbReference type="AlphaFoldDB" id="A0A6H1UB14"/>
<evidence type="ECO:0000313" key="2">
    <source>
        <dbReference type="Proteomes" id="UP000501602"/>
    </source>
</evidence>